<evidence type="ECO:0000256" key="8">
    <source>
        <dbReference type="ARBA" id="ARBA00023209"/>
    </source>
</evidence>
<evidence type="ECO:0000256" key="5">
    <source>
        <dbReference type="ARBA" id="ARBA00022989"/>
    </source>
</evidence>
<sequence>MLTVSDMAISDMDFTILAFLALGYFFGSVPFGLLLTKAAGKGDIRAIGSNSIGATNVLRTGSKKLAFATLLADVLKGAVPVLIALYMADQIHAMAAGFGAFIGHIFPVWLKFKGGKGVATYLGVLFGIFWPTALVFAVTWLTTAYLKKISSLAALVACVCVAIAGYFLSGLAMFVFLGVLAAIIFWAHRENISRLMAGTESKISFSKSK</sequence>
<accession>A0A3B0R7T5</accession>
<feature type="transmembrane region" description="Helical" evidence="10">
    <location>
        <begin position="122"/>
        <end position="141"/>
    </location>
</feature>
<dbReference type="GO" id="GO:0008654">
    <property type="term" value="P:phospholipid biosynthetic process"/>
    <property type="evidence" value="ECO:0007669"/>
    <property type="project" value="UniProtKB-KW"/>
</dbReference>
<keyword evidence="2" id="KW-0444">Lipid biosynthesis</keyword>
<evidence type="ECO:0000256" key="3">
    <source>
        <dbReference type="ARBA" id="ARBA00022679"/>
    </source>
</evidence>
<feature type="transmembrane region" description="Helical" evidence="10">
    <location>
        <begin position="91"/>
        <end position="110"/>
    </location>
</feature>
<evidence type="ECO:0000256" key="4">
    <source>
        <dbReference type="ARBA" id="ARBA00022692"/>
    </source>
</evidence>
<feature type="transmembrane region" description="Helical" evidence="10">
    <location>
        <begin position="153"/>
        <end position="186"/>
    </location>
</feature>
<reference evidence="11" key="1">
    <citation type="submission" date="2018-06" db="EMBL/GenBank/DDBJ databases">
        <authorList>
            <person name="Zhirakovskaya E."/>
        </authorList>
    </citation>
    <scope>NUCLEOTIDE SEQUENCE</scope>
</reference>
<keyword evidence="4 10" id="KW-0812">Transmembrane</keyword>
<keyword evidence="3 11" id="KW-0808">Transferase</keyword>
<dbReference type="NCBIfam" id="TIGR00023">
    <property type="entry name" value="glycerol-3-phosphate 1-O-acyltransferase PlsY"/>
    <property type="match status" value="1"/>
</dbReference>
<evidence type="ECO:0000256" key="1">
    <source>
        <dbReference type="ARBA" id="ARBA00022475"/>
    </source>
</evidence>
<proteinExistence type="inferred from homology"/>
<name>A0A3B0R7T5_9ZZZZ</name>
<keyword evidence="1" id="KW-1003">Cell membrane</keyword>
<dbReference type="Pfam" id="PF02660">
    <property type="entry name" value="G3P_acyltransf"/>
    <property type="match status" value="1"/>
</dbReference>
<dbReference type="GO" id="GO:0043772">
    <property type="term" value="F:acyl-phosphate glycerol-3-phosphate acyltransferase activity"/>
    <property type="evidence" value="ECO:0007669"/>
    <property type="project" value="InterPro"/>
</dbReference>
<keyword evidence="5 10" id="KW-1133">Transmembrane helix</keyword>
<dbReference type="AlphaFoldDB" id="A0A3B0R7T5"/>
<evidence type="ECO:0000313" key="11">
    <source>
        <dbReference type="EMBL" id="VAV89260.1"/>
    </source>
</evidence>
<dbReference type="PANTHER" id="PTHR30309">
    <property type="entry name" value="INNER MEMBRANE PROTEIN YGIH"/>
    <property type="match status" value="1"/>
</dbReference>
<feature type="transmembrane region" description="Helical" evidence="10">
    <location>
        <begin position="14"/>
        <end position="35"/>
    </location>
</feature>
<organism evidence="11">
    <name type="scientific">hydrothermal vent metagenome</name>
    <dbReference type="NCBI Taxonomy" id="652676"/>
    <lineage>
        <taxon>unclassified sequences</taxon>
        <taxon>metagenomes</taxon>
        <taxon>ecological metagenomes</taxon>
    </lineage>
</organism>
<evidence type="ECO:0000256" key="9">
    <source>
        <dbReference type="ARBA" id="ARBA00023264"/>
    </source>
</evidence>
<dbReference type="EMBL" id="UOEC01000058">
    <property type="protein sequence ID" value="VAV89260.1"/>
    <property type="molecule type" value="Genomic_DNA"/>
</dbReference>
<keyword evidence="11" id="KW-0012">Acyltransferase</keyword>
<protein>
    <submittedName>
        <fullName evidence="11">Acyl-phosphate:glycerol-3-phosphate O-acyltransferase PlsY</fullName>
    </submittedName>
</protein>
<evidence type="ECO:0000256" key="2">
    <source>
        <dbReference type="ARBA" id="ARBA00022516"/>
    </source>
</evidence>
<gene>
    <name evidence="11" type="ORF">MNBD_ALPHA08-1607</name>
</gene>
<keyword evidence="9" id="KW-1208">Phospholipid metabolism</keyword>
<dbReference type="HAMAP" id="MF_01043">
    <property type="entry name" value="PlsY"/>
    <property type="match status" value="1"/>
</dbReference>
<feature type="transmembrane region" description="Helical" evidence="10">
    <location>
        <begin position="65"/>
        <end position="85"/>
    </location>
</feature>
<dbReference type="InterPro" id="IPR003811">
    <property type="entry name" value="G3P_acylTferase_PlsY"/>
</dbReference>
<dbReference type="GO" id="GO:0005886">
    <property type="term" value="C:plasma membrane"/>
    <property type="evidence" value="ECO:0007669"/>
    <property type="project" value="InterPro"/>
</dbReference>
<evidence type="ECO:0000256" key="6">
    <source>
        <dbReference type="ARBA" id="ARBA00023098"/>
    </source>
</evidence>
<dbReference type="SMART" id="SM01207">
    <property type="entry name" value="G3P_acyltransf"/>
    <property type="match status" value="1"/>
</dbReference>
<dbReference type="PANTHER" id="PTHR30309:SF0">
    <property type="entry name" value="GLYCEROL-3-PHOSPHATE ACYLTRANSFERASE-RELATED"/>
    <property type="match status" value="1"/>
</dbReference>
<keyword evidence="7 10" id="KW-0472">Membrane</keyword>
<evidence type="ECO:0000256" key="7">
    <source>
        <dbReference type="ARBA" id="ARBA00023136"/>
    </source>
</evidence>
<keyword evidence="6" id="KW-0443">Lipid metabolism</keyword>
<keyword evidence="8" id="KW-0594">Phospholipid biosynthesis</keyword>
<evidence type="ECO:0000256" key="10">
    <source>
        <dbReference type="SAM" id="Phobius"/>
    </source>
</evidence>